<accession>A0A4Q0RXM1</accession>
<dbReference type="OrthoDB" id="9791494at2"/>
<dbReference type="SMART" id="SM00857">
    <property type="entry name" value="Resolvase"/>
    <property type="match status" value="1"/>
</dbReference>
<gene>
    <name evidence="3" type="ORF">XH99_29510</name>
</gene>
<dbReference type="PANTHER" id="PTHR30461:SF23">
    <property type="entry name" value="DNA RECOMBINASE-RELATED"/>
    <property type="match status" value="1"/>
</dbReference>
<dbReference type="InterPro" id="IPR036162">
    <property type="entry name" value="Resolvase-like_N_sf"/>
</dbReference>
<reference evidence="3 4" key="1">
    <citation type="submission" date="2015-04" db="EMBL/GenBank/DDBJ databases">
        <title>Comparative genomics of rhizobia nodulating Arachis hypogaea in China.</title>
        <authorList>
            <person name="Li Y."/>
        </authorList>
    </citation>
    <scope>NUCLEOTIDE SEQUENCE [LARGE SCALE GENOMIC DNA]</scope>
    <source>
        <strain evidence="3 4">CCBAU 51757</strain>
    </source>
</reference>
<dbReference type="InterPro" id="IPR038109">
    <property type="entry name" value="DNA_bind_recomb_sf"/>
</dbReference>
<dbReference type="GO" id="GO:0000150">
    <property type="term" value="F:DNA strand exchange activity"/>
    <property type="evidence" value="ECO:0007669"/>
    <property type="project" value="InterPro"/>
</dbReference>
<dbReference type="PANTHER" id="PTHR30461">
    <property type="entry name" value="DNA-INVERTASE FROM LAMBDOID PROPHAGE"/>
    <property type="match status" value="1"/>
</dbReference>
<keyword evidence="4" id="KW-1185">Reference proteome</keyword>
<dbReference type="Pfam" id="PF00239">
    <property type="entry name" value="Resolvase"/>
    <property type="match status" value="1"/>
</dbReference>
<dbReference type="InterPro" id="IPR050639">
    <property type="entry name" value="SSR_resolvase"/>
</dbReference>
<dbReference type="Gene3D" id="3.90.1750.20">
    <property type="entry name" value="Putative Large Serine Recombinase, Chain B, Domain 2"/>
    <property type="match status" value="1"/>
</dbReference>
<evidence type="ECO:0000259" key="1">
    <source>
        <dbReference type="PROSITE" id="PS51736"/>
    </source>
</evidence>
<organism evidence="3 4">
    <name type="scientific">Bradyrhizobium nanningense</name>
    <dbReference type="NCBI Taxonomy" id="1325118"/>
    <lineage>
        <taxon>Bacteria</taxon>
        <taxon>Pseudomonadati</taxon>
        <taxon>Pseudomonadota</taxon>
        <taxon>Alphaproteobacteria</taxon>
        <taxon>Hyphomicrobiales</taxon>
        <taxon>Nitrobacteraceae</taxon>
        <taxon>Bradyrhizobium</taxon>
    </lineage>
</organism>
<evidence type="ECO:0000313" key="3">
    <source>
        <dbReference type="EMBL" id="RXH24201.1"/>
    </source>
</evidence>
<comment type="caution">
    <text evidence="3">The sequence shown here is derived from an EMBL/GenBank/DDBJ whole genome shotgun (WGS) entry which is preliminary data.</text>
</comment>
<dbReference type="AlphaFoldDB" id="A0A4Q0RXM1"/>
<dbReference type="Pfam" id="PF13408">
    <property type="entry name" value="Zn_ribbon_recom"/>
    <property type="match status" value="1"/>
</dbReference>
<evidence type="ECO:0008006" key="5">
    <source>
        <dbReference type="Google" id="ProtNLM"/>
    </source>
</evidence>
<sequence>MTSNSELTVAPTVGTKQDSVMGVLAPDWKQLQTSTSPASLSRPRRRRAAVYMRYSTDEQDPYSFERQRMVAEPYAQQVEADIVKIYADAGKSGAFTANRPAFQEMLEDAEKHEFEVLIVEEGDRLSRKLSIMANAYSKLADLGIELHSTKYGRWSLMHCAFAGLMSEDQKNRIFELLRSGRVKILARGLWPGTAPYAFEKIPGKKGDMRVVPEKAEVVRRMCAMALAGVGPDRIAGILQRGGVPAPHGELWHATTVLYILRNPIYVGAVIFFRTKRTKIQEGEHEIVTKITERPAAEWMYAERPDWAILDLKTWQAVQALTLQQAKGPGPAYLLSRLVYCGECGKKMAFGNLGYGGAQYLQCTAQRVARVRKQTSSCNARCVRADLLQEGVVNLVARTLRTPNALKLMQSGYEGKASQKSRSFERDRVNLQKDRARILAYLDQTYDDAMNAGMTTKAVLERRQSLCMRMDKIDDELAKIPIVRVAASPALPVPADIEVFIDDLRLNRNYRNCGAAHAKVLAIFQSLIEKIIVRTDWDHRTVHVQIEGPIAFVEESGEARLSLPTRWRQRMKEKTAAAATQVRTNILTDADWNKLKPRLHDEPIWVEGFVQPIELRSVLNAMIFQKRVGIGRLSLPEIFGPTKQVWAAAQKLSRGGIVDIIQPIMREEHIAIAKEIDISFDNLRTPGPRTWERYLQLNRARKARILNRANERAALSSRPLSFVGAE</sequence>
<dbReference type="RefSeq" id="WP_128921411.1">
    <property type="nucleotide sequence ID" value="NZ_LBJC01000028.1"/>
</dbReference>
<dbReference type="CDD" id="cd00338">
    <property type="entry name" value="Ser_Recombinase"/>
    <property type="match status" value="1"/>
</dbReference>
<dbReference type="InterPro" id="IPR011109">
    <property type="entry name" value="DNA_bind_recombinase_dom"/>
</dbReference>
<dbReference type="Gene3D" id="3.40.50.1390">
    <property type="entry name" value="Resolvase, N-terminal catalytic domain"/>
    <property type="match status" value="1"/>
</dbReference>
<feature type="domain" description="Recombinase" evidence="2">
    <location>
        <begin position="195"/>
        <end position="327"/>
    </location>
</feature>
<dbReference type="InterPro" id="IPR006119">
    <property type="entry name" value="Resolv_N"/>
</dbReference>
<dbReference type="SUPFAM" id="SSF53041">
    <property type="entry name" value="Resolvase-like"/>
    <property type="match status" value="1"/>
</dbReference>
<feature type="domain" description="Resolvase/invertase-type recombinase catalytic" evidence="1">
    <location>
        <begin position="47"/>
        <end position="196"/>
    </location>
</feature>
<dbReference type="EMBL" id="LBJQ01000089">
    <property type="protein sequence ID" value="RXH24201.1"/>
    <property type="molecule type" value="Genomic_DNA"/>
</dbReference>
<proteinExistence type="predicted"/>
<evidence type="ECO:0000259" key="2">
    <source>
        <dbReference type="PROSITE" id="PS51737"/>
    </source>
</evidence>
<dbReference type="Proteomes" id="UP000289546">
    <property type="component" value="Unassembled WGS sequence"/>
</dbReference>
<evidence type="ECO:0000313" key="4">
    <source>
        <dbReference type="Proteomes" id="UP000289546"/>
    </source>
</evidence>
<protein>
    <recommendedName>
        <fullName evidence="5">Recombinase family protein</fullName>
    </recommendedName>
</protein>
<dbReference type="Pfam" id="PF07508">
    <property type="entry name" value="Recombinase"/>
    <property type="match status" value="1"/>
</dbReference>
<dbReference type="GO" id="GO:0003677">
    <property type="term" value="F:DNA binding"/>
    <property type="evidence" value="ECO:0007669"/>
    <property type="project" value="InterPro"/>
</dbReference>
<name>A0A4Q0RXM1_9BRAD</name>
<dbReference type="PROSITE" id="PS51737">
    <property type="entry name" value="RECOMBINASE_DNA_BIND"/>
    <property type="match status" value="1"/>
</dbReference>
<dbReference type="PROSITE" id="PS51736">
    <property type="entry name" value="RECOMBINASES_3"/>
    <property type="match status" value="1"/>
</dbReference>
<dbReference type="InterPro" id="IPR025827">
    <property type="entry name" value="Zn_ribbon_recom_dom"/>
</dbReference>